<dbReference type="Proteomes" id="UP000070444">
    <property type="component" value="Unassembled WGS sequence"/>
</dbReference>
<reference evidence="1 2" key="1">
    <citation type="journal article" date="2015" name="Genome Biol. Evol.">
        <title>Phylogenomic analyses indicate that early fungi evolved digesting cell walls of algal ancestors of land plants.</title>
        <authorList>
            <person name="Chang Y."/>
            <person name="Wang S."/>
            <person name="Sekimoto S."/>
            <person name="Aerts A.L."/>
            <person name="Choi C."/>
            <person name="Clum A."/>
            <person name="LaButti K.M."/>
            <person name="Lindquist E.A."/>
            <person name="Yee Ngan C."/>
            <person name="Ohm R.A."/>
            <person name="Salamov A.A."/>
            <person name="Grigoriev I.V."/>
            <person name="Spatafora J.W."/>
            <person name="Berbee M.L."/>
        </authorList>
    </citation>
    <scope>NUCLEOTIDE SEQUENCE [LARGE SCALE GENOMIC DNA]</scope>
    <source>
        <strain evidence="1 2">NRRL 28638</strain>
    </source>
</reference>
<accession>A0A137NPB5</accession>
<dbReference type="AlphaFoldDB" id="A0A137NPB5"/>
<dbReference type="Gene3D" id="3.40.50.11350">
    <property type="match status" value="1"/>
</dbReference>
<dbReference type="OrthoDB" id="2559662at2759"/>
<sequence>MVFITLEFLNFHAVKNRINKLNSKSNLTKNSYTSNGYINCLTILGGFNNQLEQFWFLSILAQKTRRGLVEPRIKLIDQPNAPKYNLSEIINRPKYFSNLPIIQQEDYINHCGPYIKTIKLPSLNWYEIDQLQHVIDLINNEPEYICINIDFVPSYEFFGSNSFKNWIPSFKELVLPNFEFLKLIKDQADDFLISNNLENIDYLSVQLRRGDYLDHCKSLFSHQAGNWAFGMIYDDRFSDFDRSKWEEFEKHCYPSISSFVNRITDFKLSKSSNITKTLILTNVNNTEIAELKQEFNINGLELIRFSPKLELIPSNIKWNITHSLAVEMELARRG</sequence>
<gene>
    <name evidence="1" type="ORF">CONCODRAFT_14278</name>
</gene>
<evidence type="ECO:0000313" key="2">
    <source>
        <dbReference type="Proteomes" id="UP000070444"/>
    </source>
</evidence>
<name>A0A137NPB5_CONC2</name>
<keyword evidence="2" id="KW-1185">Reference proteome</keyword>
<evidence type="ECO:0000313" key="1">
    <source>
        <dbReference type="EMBL" id="KXN64572.1"/>
    </source>
</evidence>
<proteinExistence type="predicted"/>
<feature type="non-terminal residue" evidence="1">
    <location>
        <position position="334"/>
    </location>
</feature>
<organism evidence="1 2">
    <name type="scientific">Conidiobolus coronatus (strain ATCC 28846 / CBS 209.66 / NRRL 28638)</name>
    <name type="common">Delacroixia coronata</name>
    <dbReference type="NCBI Taxonomy" id="796925"/>
    <lineage>
        <taxon>Eukaryota</taxon>
        <taxon>Fungi</taxon>
        <taxon>Fungi incertae sedis</taxon>
        <taxon>Zoopagomycota</taxon>
        <taxon>Entomophthoromycotina</taxon>
        <taxon>Entomophthoromycetes</taxon>
        <taxon>Entomophthorales</taxon>
        <taxon>Ancylistaceae</taxon>
        <taxon>Conidiobolus</taxon>
    </lineage>
</organism>
<dbReference type="EMBL" id="KQ965419">
    <property type="protein sequence ID" value="KXN64572.1"/>
    <property type="molecule type" value="Genomic_DNA"/>
</dbReference>
<protein>
    <submittedName>
        <fullName evidence="1">Uncharacterized protein</fullName>
    </submittedName>
</protein>